<dbReference type="PANTHER" id="PTHR44395:SF1">
    <property type="entry name" value="PROTEIN O-MANNOSYL-TRANSFERASE TMTC3"/>
    <property type="match status" value="1"/>
</dbReference>
<feature type="repeat" description="TPR" evidence="16">
    <location>
        <begin position="475"/>
        <end position="508"/>
    </location>
</feature>
<keyword evidence="20" id="KW-1185">Reference proteome</keyword>
<dbReference type="SMART" id="SM00028">
    <property type="entry name" value="TPR"/>
    <property type="match status" value="6"/>
</dbReference>
<evidence type="ECO:0000313" key="19">
    <source>
        <dbReference type="EnsemblMetazoa" id="XP_022652197"/>
    </source>
</evidence>
<dbReference type="EnsemblMetazoa" id="XM_022796462">
    <property type="protein sequence ID" value="XP_022652197"/>
    <property type="gene ID" value="LOC111246602"/>
</dbReference>
<dbReference type="GO" id="GO:0004169">
    <property type="term" value="F:dolichyl-phosphate-mannose-protein mannosyltransferase activity"/>
    <property type="evidence" value="ECO:0007669"/>
    <property type="project" value="UniProtKB-EC"/>
</dbReference>
<evidence type="ECO:0000256" key="7">
    <source>
        <dbReference type="ARBA" id="ARBA00022679"/>
    </source>
</evidence>
<dbReference type="UniPathway" id="UPA00378"/>
<proteinExistence type="inferred from homology"/>
<sequence>MCQCRLQNINKRFRGVPFVEVKKTDTQTSQRKLHANPSSIQYIVVILAALTVYGNSPRCGFVFDDLSAIVSNRDVHGHTPLFQLLTNDYWGTPMNMEHSHKSYRPLSVLTFRISYALHGLQSFGYHLANVLLHAAVSASVLRFSAQWLRISDRIIGAAPFLCALLFAIHPIHTEAVTGVVGRAELLSALFFLWSLMFCEDDSWTSQSISIVMCILATLSKEQGFMAFPLCILLKVIRRIPLQKLFRSSEHKSILIYLRADSHRYVGYLVAATVLLYARYRLMNGELPVFTRFDNPAASSDRPYRQLTFAYLAAFNFGILLFPFRLCCDWTMGSIPLVGVTDPRNLATLVLLASLIAVLWKLFLTAASGSERELGRVIISVAMLIVPFIPASNLFFHVGFVIAERVLYIPSVGFSMLVANGAYNLPKHAAYTQRWCKLGLFLLVSSHMVKTIQRNLDWKDELSIYLSGLRTNVNNAKLFNNVGFAYQQQENFEKALEFFQRASILQPDDIGSWINVGCALNKLSRFTEAEAAYSKAHSLLPRRTPRLGVTSNPTKELRIAPVHLNVFVSLANLITRNNSRLHEADMLYREAIAMKQDYVDAYTNRGEILLKMGRLDEAIQVYSHAVKLKPFDPNVHFNLGVGLVKLDNHKTQKNYTERAAQEFLTVLKLDPSHQRALLSLSMCVQNISEVRFRRRLVDRVEEIALTTSDAPGQHTLPLENVWFNLAMACVQHASQSSQPSCSLDRGEVFFRRALALRPNFRSALFNLGVLLFEQRRITDSVIVLEQLVTWHPDHVKGLMLLADIHMIHRQDKNKAKLFYHKVLEVERVDNQGVRYNLCIVESSTEAEKSRCSKYITRIKQDEVFHKSSNL</sequence>
<evidence type="ECO:0000256" key="2">
    <source>
        <dbReference type="ARBA" id="ARBA00004141"/>
    </source>
</evidence>
<dbReference type="InterPro" id="IPR013105">
    <property type="entry name" value="TPR_2"/>
</dbReference>
<dbReference type="OrthoDB" id="66906at2759"/>
<keyword evidence="12 17" id="KW-1133">Transmembrane helix</keyword>
<dbReference type="GO" id="GO:0016020">
    <property type="term" value="C:membrane"/>
    <property type="evidence" value="ECO:0007669"/>
    <property type="project" value="UniProtKB-SubCell"/>
</dbReference>
<dbReference type="PANTHER" id="PTHR44395">
    <property type="match status" value="1"/>
</dbReference>
<dbReference type="Proteomes" id="UP000594260">
    <property type="component" value="Unplaced"/>
</dbReference>
<evidence type="ECO:0000256" key="5">
    <source>
        <dbReference type="ARBA" id="ARBA00007882"/>
    </source>
</evidence>
<feature type="transmembrane region" description="Helical" evidence="17">
    <location>
        <begin position="155"/>
        <end position="173"/>
    </location>
</feature>
<dbReference type="Gene3D" id="1.25.40.10">
    <property type="entry name" value="Tetratricopeptide repeat domain"/>
    <property type="match status" value="3"/>
</dbReference>
<evidence type="ECO:0000259" key="18">
    <source>
        <dbReference type="Pfam" id="PF08409"/>
    </source>
</evidence>
<dbReference type="InParanoid" id="A0A7M7MCK8"/>
<organism evidence="19 20">
    <name type="scientific">Varroa destructor</name>
    <name type="common">Honeybee mite</name>
    <dbReference type="NCBI Taxonomy" id="109461"/>
    <lineage>
        <taxon>Eukaryota</taxon>
        <taxon>Metazoa</taxon>
        <taxon>Ecdysozoa</taxon>
        <taxon>Arthropoda</taxon>
        <taxon>Chelicerata</taxon>
        <taxon>Arachnida</taxon>
        <taxon>Acari</taxon>
        <taxon>Parasitiformes</taxon>
        <taxon>Mesostigmata</taxon>
        <taxon>Gamasina</taxon>
        <taxon>Dermanyssoidea</taxon>
        <taxon>Varroidae</taxon>
        <taxon>Varroa</taxon>
    </lineage>
</organism>
<dbReference type="SUPFAM" id="SSF48452">
    <property type="entry name" value="TPR-like"/>
    <property type="match status" value="2"/>
</dbReference>
<dbReference type="GO" id="GO:0005783">
    <property type="term" value="C:endoplasmic reticulum"/>
    <property type="evidence" value="ECO:0007669"/>
    <property type="project" value="UniProtKB-SubCell"/>
</dbReference>
<comment type="subcellular location">
    <subcellularLocation>
        <location evidence="3">Endoplasmic reticulum</location>
    </subcellularLocation>
    <subcellularLocation>
        <location evidence="2">Membrane</location>
        <topology evidence="2">Multi-pass membrane protein</topology>
    </subcellularLocation>
</comment>
<accession>A0A7M7MCK8</accession>
<dbReference type="InterPro" id="IPR019734">
    <property type="entry name" value="TPR_rpt"/>
</dbReference>
<evidence type="ECO:0000256" key="16">
    <source>
        <dbReference type="PROSITE-ProRule" id="PRU00339"/>
    </source>
</evidence>
<dbReference type="AlphaFoldDB" id="A0A7M7MCK8"/>
<dbReference type="Pfam" id="PF07719">
    <property type="entry name" value="TPR_2"/>
    <property type="match status" value="1"/>
</dbReference>
<comment type="similarity">
    <text evidence="5">Belongs to the TMTC family.</text>
</comment>
<evidence type="ECO:0000256" key="14">
    <source>
        <dbReference type="ARBA" id="ARBA00045085"/>
    </source>
</evidence>
<dbReference type="KEGG" id="vde:111246602"/>
<keyword evidence="8 17" id="KW-0812">Transmembrane</keyword>
<dbReference type="PROSITE" id="PS50293">
    <property type="entry name" value="TPR_REGION"/>
    <property type="match status" value="2"/>
</dbReference>
<dbReference type="InterPro" id="IPR013618">
    <property type="entry name" value="TMTC_DUF1736"/>
</dbReference>
<evidence type="ECO:0000313" key="20">
    <source>
        <dbReference type="Proteomes" id="UP000594260"/>
    </source>
</evidence>
<evidence type="ECO:0000256" key="12">
    <source>
        <dbReference type="ARBA" id="ARBA00022989"/>
    </source>
</evidence>
<keyword evidence="11" id="KW-0256">Endoplasmic reticulum</keyword>
<feature type="transmembrane region" description="Helical" evidence="17">
    <location>
        <begin position="308"/>
        <end position="325"/>
    </location>
</feature>
<evidence type="ECO:0000256" key="13">
    <source>
        <dbReference type="ARBA" id="ARBA00023136"/>
    </source>
</evidence>
<feature type="repeat" description="TPR" evidence="16">
    <location>
        <begin position="598"/>
        <end position="631"/>
    </location>
</feature>
<evidence type="ECO:0000256" key="3">
    <source>
        <dbReference type="ARBA" id="ARBA00004240"/>
    </source>
</evidence>
<dbReference type="PROSITE" id="PS50005">
    <property type="entry name" value="TPR"/>
    <property type="match status" value="3"/>
</dbReference>
<feature type="repeat" description="TPR" evidence="16">
    <location>
        <begin position="509"/>
        <end position="542"/>
    </location>
</feature>
<dbReference type="Pfam" id="PF13432">
    <property type="entry name" value="TPR_16"/>
    <property type="match status" value="1"/>
</dbReference>
<keyword evidence="7" id="KW-0808">Transferase</keyword>
<evidence type="ECO:0000256" key="9">
    <source>
        <dbReference type="ARBA" id="ARBA00022737"/>
    </source>
</evidence>
<evidence type="ECO:0000256" key="15">
    <source>
        <dbReference type="ARBA" id="ARBA00045102"/>
    </source>
</evidence>
<evidence type="ECO:0000256" key="6">
    <source>
        <dbReference type="ARBA" id="ARBA00012839"/>
    </source>
</evidence>
<comment type="catalytic activity">
    <reaction evidence="14">
        <text>a di-trans,poly-cis-dolichyl beta-D-mannosyl phosphate + L-threonyl-[protein] = 3-O-(alpha-D-mannosyl)-L-threonyl-[protein] + a di-trans,poly-cis-dolichyl phosphate + H(+)</text>
        <dbReference type="Rhea" id="RHEA:53396"/>
        <dbReference type="Rhea" id="RHEA-COMP:11060"/>
        <dbReference type="Rhea" id="RHEA-COMP:13547"/>
        <dbReference type="Rhea" id="RHEA-COMP:19498"/>
        <dbReference type="Rhea" id="RHEA-COMP:19501"/>
        <dbReference type="ChEBI" id="CHEBI:15378"/>
        <dbReference type="ChEBI" id="CHEBI:30013"/>
        <dbReference type="ChEBI" id="CHEBI:57683"/>
        <dbReference type="ChEBI" id="CHEBI:58211"/>
        <dbReference type="ChEBI" id="CHEBI:137323"/>
        <dbReference type="EC" id="2.4.1.109"/>
    </reaction>
</comment>
<name>A0A7M7MCK8_VARDE</name>
<feature type="transmembrane region" description="Helical" evidence="17">
    <location>
        <begin position="39"/>
        <end position="56"/>
    </location>
</feature>
<dbReference type="Pfam" id="PF13414">
    <property type="entry name" value="TPR_11"/>
    <property type="match status" value="1"/>
</dbReference>
<feature type="transmembrane region" description="Helical" evidence="17">
    <location>
        <begin position="123"/>
        <end position="143"/>
    </location>
</feature>
<dbReference type="RefSeq" id="XP_022652197.1">
    <property type="nucleotide sequence ID" value="XM_022796462.1"/>
</dbReference>
<comment type="function">
    <text evidence="1">Transfers mannosyl residues to the hydroxyl group of serine or threonine residues.</text>
</comment>
<keyword evidence="10 16" id="KW-0802">TPR repeat</keyword>
<feature type="transmembrane region" description="Helical" evidence="17">
    <location>
        <begin position="345"/>
        <end position="364"/>
    </location>
</feature>
<evidence type="ECO:0000256" key="8">
    <source>
        <dbReference type="ARBA" id="ARBA00022692"/>
    </source>
</evidence>
<evidence type="ECO:0000256" key="11">
    <source>
        <dbReference type="ARBA" id="ARBA00022824"/>
    </source>
</evidence>
<feature type="domain" description="DUF1736" evidence="18">
    <location>
        <begin position="284"/>
        <end position="354"/>
    </location>
</feature>
<dbReference type="Pfam" id="PF08409">
    <property type="entry name" value="TMTC_DUF1736"/>
    <property type="match status" value="1"/>
</dbReference>
<evidence type="ECO:0000256" key="10">
    <source>
        <dbReference type="ARBA" id="ARBA00022803"/>
    </source>
</evidence>
<feature type="transmembrane region" description="Helical" evidence="17">
    <location>
        <begin position="179"/>
        <end position="198"/>
    </location>
</feature>
<dbReference type="GeneID" id="111246602"/>
<keyword evidence="13 17" id="KW-0472">Membrane</keyword>
<comment type="catalytic activity">
    <reaction evidence="15">
        <text>a di-trans,poly-cis-dolichyl beta-D-mannosyl phosphate + L-seryl-[protein] = 3-O-(alpha-D-mannosyl)-L-seryl-[protein] + a di-trans,poly-cis-dolichyl phosphate + H(+)</text>
        <dbReference type="Rhea" id="RHEA:17377"/>
        <dbReference type="Rhea" id="RHEA-COMP:9863"/>
        <dbReference type="Rhea" id="RHEA-COMP:13546"/>
        <dbReference type="Rhea" id="RHEA-COMP:19498"/>
        <dbReference type="Rhea" id="RHEA-COMP:19501"/>
        <dbReference type="ChEBI" id="CHEBI:15378"/>
        <dbReference type="ChEBI" id="CHEBI:29999"/>
        <dbReference type="ChEBI" id="CHEBI:57683"/>
        <dbReference type="ChEBI" id="CHEBI:58211"/>
        <dbReference type="ChEBI" id="CHEBI:137321"/>
        <dbReference type="EC" id="2.4.1.109"/>
    </reaction>
</comment>
<evidence type="ECO:0000256" key="4">
    <source>
        <dbReference type="ARBA" id="ARBA00004922"/>
    </source>
</evidence>
<keyword evidence="9" id="KW-0677">Repeat</keyword>
<dbReference type="InterPro" id="IPR011990">
    <property type="entry name" value="TPR-like_helical_dom_sf"/>
</dbReference>
<protein>
    <recommendedName>
        <fullName evidence="6">dolichyl-phosphate-mannose--protein mannosyltransferase</fullName>
        <ecNumber evidence="6">2.4.1.109</ecNumber>
    </recommendedName>
</protein>
<evidence type="ECO:0000256" key="17">
    <source>
        <dbReference type="SAM" id="Phobius"/>
    </source>
</evidence>
<dbReference type="EC" id="2.4.1.109" evidence="6"/>
<feature type="transmembrane region" description="Helical" evidence="17">
    <location>
        <begin position="376"/>
        <end position="399"/>
    </location>
</feature>
<reference evidence="19" key="1">
    <citation type="submission" date="2021-01" db="UniProtKB">
        <authorList>
            <consortium name="EnsemblMetazoa"/>
        </authorList>
    </citation>
    <scope>IDENTIFICATION</scope>
</reference>
<comment type="pathway">
    <text evidence="4">Protein modification; protein glycosylation.</text>
</comment>
<evidence type="ECO:0000256" key="1">
    <source>
        <dbReference type="ARBA" id="ARBA00003582"/>
    </source>
</evidence>